<keyword evidence="2 6" id="KW-0812">Transmembrane</keyword>
<dbReference type="Pfam" id="PF08507">
    <property type="entry name" value="COPI_assoc"/>
    <property type="match status" value="1"/>
</dbReference>
<feature type="region of interest" description="Disordered" evidence="5">
    <location>
        <begin position="1"/>
        <end position="44"/>
    </location>
</feature>
<keyword evidence="3 6" id="KW-1133">Transmembrane helix</keyword>
<feature type="transmembrane region" description="Helical" evidence="6">
    <location>
        <begin position="55"/>
        <end position="79"/>
    </location>
</feature>
<dbReference type="EMBL" id="HBHP01034261">
    <property type="protein sequence ID" value="CAD9777082.1"/>
    <property type="molecule type" value="Transcribed_RNA"/>
</dbReference>
<feature type="transmembrane region" description="Helical" evidence="6">
    <location>
        <begin position="116"/>
        <end position="137"/>
    </location>
</feature>
<evidence type="ECO:0000256" key="6">
    <source>
        <dbReference type="SAM" id="Phobius"/>
    </source>
</evidence>
<evidence type="ECO:0000313" key="7">
    <source>
        <dbReference type="EMBL" id="CAD9777082.1"/>
    </source>
</evidence>
<evidence type="ECO:0000256" key="5">
    <source>
        <dbReference type="SAM" id="MobiDB-lite"/>
    </source>
</evidence>
<name>A0A7S2U3T6_9EUKA</name>
<comment type="subcellular location">
    <subcellularLocation>
        <location evidence="1">Membrane</location>
        <topology evidence="1">Multi-pass membrane protein</topology>
    </subcellularLocation>
</comment>
<dbReference type="PANTHER" id="PTHR28128:SF3">
    <property type="entry name" value="CHROMOSOME UNDETERMINED SCAFFOLD_46, WHOLE GENOME SHOTGUN SEQUENCE"/>
    <property type="match status" value="1"/>
</dbReference>
<dbReference type="GO" id="GO:0016020">
    <property type="term" value="C:membrane"/>
    <property type="evidence" value="ECO:0007669"/>
    <property type="project" value="UniProtKB-SubCell"/>
</dbReference>
<accession>A0A7S2U3T6</accession>
<evidence type="ECO:0000256" key="3">
    <source>
        <dbReference type="ARBA" id="ARBA00022989"/>
    </source>
</evidence>
<organism evidence="7">
    <name type="scientific">Lotharella oceanica</name>
    <dbReference type="NCBI Taxonomy" id="641309"/>
    <lineage>
        <taxon>Eukaryota</taxon>
        <taxon>Sar</taxon>
        <taxon>Rhizaria</taxon>
        <taxon>Cercozoa</taxon>
        <taxon>Chlorarachniophyceae</taxon>
        <taxon>Lotharella</taxon>
    </lineage>
</organism>
<proteinExistence type="predicted"/>
<gene>
    <name evidence="7" type="ORF">LSP00402_LOCUS21098</name>
</gene>
<feature type="transmembrane region" description="Helical" evidence="6">
    <location>
        <begin position="85"/>
        <end position="104"/>
    </location>
</feature>
<feature type="transmembrane region" description="Helical" evidence="6">
    <location>
        <begin position="143"/>
        <end position="162"/>
    </location>
</feature>
<sequence length="186" mass="20591">MPTDNDKPAYGYSKDDDPEARTSLLTDEKGERNESAAPSASASRKRPEGCSALRVLHWVGLVFIAGYFGYSCGMLLGFAHRGNDGLRVCITYIYMMIFAVVLACAEFRFPSFLRQFKFLSTPFGLAMFYIFMGVFALVDDIAWWKWVLFSPMVFMGGAYVLAGSCAHDNTAADDPVANPSLADKEQ</sequence>
<dbReference type="PANTHER" id="PTHR28128">
    <property type="entry name" value="GOLGI APPARATUS MEMBRANE PROTEIN TVP15"/>
    <property type="match status" value="1"/>
</dbReference>
<keyword evidence="4 6" id="KW-0472">Membrane</keyword>
<evidence type="ECO:0000256" key="2">
    <source>
        <dbReference type="ARBA" id="ARBA00022692"/>
    </source>
</evidence>
<evidence type="ECO:0000256" key="1">
    <source>
        <dbReference type="ARBA" id="ARBA00004141"/>
    </source>
</evidence>
<dbReference type="InterPro" id="IPR013714">
    <property type="entry name" value="Golgi_TVP15"/>
</dbReference>
<evidence type="ECO:0000256" key="4">
    <source>
        <dbReference type="ARBA" id="ARBA00023136"/>
    </source>
</evidence>
<dbReference type="AlphaFoldDB" id="A0A7S2U3T6"/>
<reference evidence="7" key="1">
    <citation type="submission" date="2021-01" db="EMBL/GenBank/DDBJ databases">
        <authorList>
            <person name="Corre E."/>
            <person name="Pelletier E."/>
            <person name="Niang G."/>
            <person name="Scheremetjew M."/>
            <person name="Finn R."/>
            <person name="Kale V."/>
            <person name="Holt S."/>
            <person name="Cochrane G."/>
            <person name="Meng A."/>
            <person name="Brown T."/>
            <person name="Cohen L."/>
        </authorList>
    </citation>
    <scope>NUCLEOTIDE SEQUENCE</scope>
    <source>
        <strain evidence="7">CCMP622</strain>
    </source>
</reference>
<evidence type="ECO:0008006" key="8">
    <source>
        <dbReference type="Google" id="ProtNLM"/>
    </source>
</evidence>
<protein>
    <recommendedName>
        <fullName evidence="8">Transmembrane protein</fullName>
    </recommendedName>
</protein>